<dbReference type="RefSeq" id="WP_080460371.1">
    <property type="nucleotide sequence ID" value="NZ_JXMW01000010.1"/>
</dbReference>
<dbReference type="EMBL" id="JXMW01000010">
    <property type="protein sequence ID" value="OQD58668.1"/>
    <property type="molecule type" value="Genomic_DNA"/>
</dbReference>
<reference evidence="1 2" key="1">
    <citation type="submission" date="2014-12" db="EMBL/GenBank/DDBJ databases">
        <title>Genome sequence of Methanobrevibacter arboriphilicus DH1, DSM1125.</title>
        <authorList>
            <person name="Poehlein A."/>
            <person name="Thauer R.K."/>
            <person name="Seedorf H."/>
            <person name="Daniel R."/>
        </authorList>
    </citation>
    <scope>NUCLEOTIDE SEQUENCE [LARGE SCALE GENOMIC DNA]</scope>
    <source>
        <strain evidence="1 2">DH1</strain>
    </source>
</reference>
<evidence type="ECO:0000313" key="2">
    <source>
        <dbReference type="Proteomes" id="UP000191661"/>
    </source>
</evidence>
<protein>
    <recommendedName>
        <fullName evidence="3">Sialyltransferase</fullName>
    </recommendedName>
</protein>
<organism evidence="1 2">
    <name type="scientific">Methanobrevibacter arboriphilus JCM 13429 = DSM 1125</name>
    <dbReference type="NCBI Taxonomy" id="1300164"/>
    <lineage>
        <taxon>Archaea</taxon>
        <taxon>Methanobacteriati</taxon>
        <taxon>Methanobacteriota</taxon>
        <taxon>Methanomada group</taxon>
        <taxon>Methanobacteria</taxon>
        <taxon>Methanobacteriales</taxon>
        <taxon>Methanobacteriaceae</taxon>
        <taxon>Methanobrevibacter</taxon>
    </lineage>
</organism>
<dbReference type="Proteomes" id="UP000191661">
    <property type="component" value="Unassembled WGS sequence"/>
</dbReference>
<dbReference type="AlphaFoldDB" id="A0A1V6N1U2"/>
<name>A0A1V6N1U2_METAZ</name>
<keyword evidence="2" id="KW-1185">Reference proteome</keyword>
<dbReference type="OrthoDB" id="76247at2157"/>
<evidence type="ECO:0008006" key="3">
    <source>
        <dbReference type="Google" id="ProtNLM"/>
    </source>
</evidence>
<gene>
    <name evidence="1" type="ORF">MBBAR_10c00090</name>
</gene>
<comment type="caution">
    <text evidence="1">The sequence shown here is derived from an EMBL/GenBank/DDBJ whole genome shotgun (WGS) entry which is preliminary data.</text>
</comment>
<evidence type="ECO:0000313" key="1">
    <source>
        <dbReference type="EMBL" id="OQD58668.1"/>
    </source>
</evidence>
<accession>A0A1V6N1U2</accession>
<proteinExistence type="predicted"/>
<sequence>MSKITQEKQKKPEKPEKSEKSIKEVCDIIFSLEKKYDLNHMKIQGVYVWQLVRVYVYYEISRKIGVFGSPQQGKVTVKNKIFSFLPFIKNSLFSNPLNGKYNKDVIIFDHPRKVKHNGDYKDIYSYFLENYLDDCGYGYELIESPYLNNHHGKKGKFTKYNDRILFGSYIHKKKTNLKLKTCEENKIYNLQRELISNFNIEIDLFNIFRDHILDFKYQYNKYDKLFKKRKPKYVFVVVAYENKAMIAAAHNNGVEVVELQHGTISEYHLGYNYPNKEDKGLEYFPDKILSFGDYWKEVANYPINEKNIISIGFPYLDETIKSHINNQKCKQILFISQGVIGKYLSEFAYELAQKFEKIEDCDQYNFIYKLHPGEYSNWETNYKSLMKAQKLDNFQIIDNSEISLYELFSKSEYQIGVFSTAIYEGLLFNCKTFILDLPGAEYMDSLVDKNYVRKVNNVDEIINSIDNFNITEYDNDFFFKKYKKSSLDKFFNF</sequence>